<dbReference type="SUPFAM" id="SSF89550">
    <property type="entry name" value="PHP domain-like"/>
    <property type="match status" value="1"/>
</dbReference>
<keyword evidence="11" id="KW-1185">Reference proteome</keyword>
<keyword evidence="5 8" id="KW-0378">Hydrolase</keyword>
<accession>A0A1G6B6E4</accession>
<dbReference type="InterPro" id="IPR010140">
    <property type="entry name" value="Histidinol_P_phosphatase_HisJ"/>
</dbReference>
<dbReference type="InterPro" id="IPR016195">
    <property type="entry name" value="Pol/histidinol_Pase-like"/>
</dbReference>
<dbReference type="EC" id="3.1.3.15" evidence="3 8"/>
<sequence length="267" mass="30799">MLYDCHMHTRFSGDSTAPVHDMLKSAKIKSLSGLCFTDHLDLDYPGEEHDLFLLDLESYVPYMQRLKAESDCHFHIGLGIELGLQPHLADTLQDIVSQYPFDFVIGSSHVAHHVDPYYPQYYEGRTEREAYEEYFEATLENINAFSNFDVYGHIDYVVRYGPNKDTNFSYQSYSDHIDAILKKLIELGKGIEINTGGYRSGLKHPNPREDILLRYRELGGEILTLGADAHTPQDIAYRFEELPKLLTSLGFTYFTVFKERKPCFYPL</sequence>
<evidence type="ECO:0000256" key="2">
    <source>
        <dbReference type="ARBA" id="ARBA00009152"/>
    </source>
</evidence>
<evidence type="ECO:0000256" key="3">
    <source>
        <dbReference type="ARBA" id="ARBA00013085"/>
    </source>
</evidence>
<keyword evidence="4 8" id="KW-0028">Amino-acid biosynthesis</keyword>
<evidence type="ECO:0000256" key="4">
    <source>
        <dbReference type="ARBA" id="ARBA00022605"/>
    </source>
</evidence>
<evidence type="ECO:0000256" key="6">
    <source>
        <dbReference type="ARBA" id="ARBA00023102"/>
    </source>
</evidence>
<dbReference type="PANTHER" id="PTHR21039">
    <property type="entry name" value="HISTIDINOL PHOSPHATASE-RELATED"/>
    <property type="match status" value="1"/>
</dbReference>
<dbReference type="OrthoDB" id="9775255at2"/>
<evidence type="ECO:0000256" key="8">
    <source>
        <dbReference type="RuleBase" id="RU366003"/>
    </source>
</evidence>
<evidence type="ECO:0000256" key="1">
    <source>
        <dbReference type="ARBA" id="ARBA00004970"/>
    </source>
</evidence>
<dbReference type="EMBL" id="FMXR01000008">
    <property type="protein sequence ID" value="SDB16217.1"/>
    <property type="molecule type" value="Genomic_DNA"/>
</dbReference>
<dbReference type="STRING" id="1732.SAMN02910417_01234"/>
<dbReference type="Pfam" id="PF02811">
    <property type="entry name" value="PHP"/>
    <property type="match status" value="1"/>
</dbReference>
<dbReference type="RefSeq" id="WP_090173301.1">
    <property type="nucleotide sequence ID" value="NZ_FMXR01000008.1"/>
</dbReference>
<dbReference type="GO" id="GO:0004401">
    <property type="term" value="F:histidinol-phosphatase activity"/>
    <property type="evidence" value="ECO:0007669"/>
    <property type="project" value="UniProtKB-UniRule"/>
</dbReference>
<dbReference type="UniPathway" id="UPA00031">
    <property type="reaction ID" value="UER00013"/>
</dbReference>
<name>A0A1G6B6E4_EUBOX</name>
<gene>
    <name evidence="10" type="ORF">SAMN02910417_01234</name>
</gene>
<dbReference type="PANTHER" id="PTHR21039:SF0">
    <property type="entry name" value="HISTIDINOL-PHOSPHATASE"/>
    <property type="match status" value="1"/>
</dbReference>
<evidence type="ECO:0000259" key="9">
    <source>
        <dbReference type="Pfam" id="PF02811"/>
    </source>
</evidence>
<proteinExistence type="inferred from homology"/>
<evidence type="ECO:0000256" key="7">
    <source>
        <dbReference type="ARBA" id="ARBA00049158"/>
    </source>
</evidence>
<protein>
    <recommendedName>
        <fullName evidence="3 8">Histidinol-phosphatase</fullName>
        <shortName evidence="8">HolPase</shortName>
        <ecNumber evidence="3 8">3.1.3.15</ecNumber>
    </recommendedName>
</protein>
<evidence type="ECO:0000256" key="5">
    <source>
        <dbReference type="ARBA" id="ARBA00022801"/>
    </source>
</evidence>
<evidence type="ECO:0000313" key="11">
    <source>
        <dbReference type="Proteomes" id="UP000199228"/>
    </source>
</evidence>
<feature type="domain" description="PHP" evidence="9">
    <location>
        <begin position="4"/>
        <end position="195"/>
    </location>
</feature>
<comment type="pathway">
    <text evidence="1 8">Amino-acid biosynthesis; L-histidine biosynthesis; L-histidine from 5-phospho-alpha-D-ribose 1-diphosphate: step 8/9.</text>
</comment>
<organism evidence="10 11">
    <name type="scientific">Eubacterium oxidoreducens</name>
    <dbReference type="NCBI Taxonomy" id="1732"/>
    <lineage>
        <taxon>Bacteria</taxon>
        <taxon>Bacillati</taxon>
        <taxon>Bacillota</taxon>
        <taxon>Clostridia</taxon>
        <taxon>Eubacteriales</taxon>
        <taxon>Eubacteriaceae</taxon>
        <taxon>Eubacterium</taxon>
    </lineage>
</organism>
<dbReference type="NCBIfam" id="TIGR01856">
    <property type="entry name" value="hisJ_fam"/>
    <property type="match status" value="1"/>
</dbReference>
<keyword evidence="6 8" id="KW-0368">Histidine biosynthesis</keyword>
<reference evidence="10 11" key="1">
    <citation type="submission" date="2016-10" db="EMBL/GenBank/DDBJ databases">
        <authorList>
            <person name="de Groot N.N."/>
        </authorList>
    </citation>
    <scope>NUCLEOTIDE SEQUENCE [LARGE SCALE GENOMIC DNA]</scope>
    <source>
        <strain evidence="10 11">DSM 3217</strain>
    </source>
</reference>
<comment type="similarity">
    <text evidence="2 8">Belongs to the PHP hydrolase family. HisK subfamily.</text>
</comment>
<comment type="catalytic activity">
    <reaction evidence="7 8">
        <text>L-histidinol phosphate + H2O = L-histidinol + phosphate</text>
        <dbReference type="Rhea" id="RHEA:14465"/>
        <dbReference type="ChEBI" id="CHEBI:15377"/>
        <dbReference type="ChEBI" id="CHEBI:43474"/>
        <dbReference type="ChEBI" id="CHEBI:57699"/>
        <dbReference type="ChEBI" id="CHEBI:57980"/>
        <dbReference type="EC" id="3.1.3.15"/>
    </reaction>
</comment>
<dbReference type="GO" id="GO:0005737">
    <property type="term" value="C:cytoplasm"/>
    <property type="evidence" value="ECO:0007669"/>
    <property type="project" value="TreeGrafter"/>
</dbReference>
<dbReference type="Proteomes" id="UP000199228">
    <property type="component" value="Unassembled WGS sequence"/>
</dbReference>
<dbReference type="Gene3D" id="3.20.20.140">
    <property type="entry name" value="Metal-dependent hydrolases"/>
    <property type="match status" value="1"/>
</dbReference>
<evidence type="ECO:0000313" key="10">
    <source>
        <dbReference type="EMBL" id="SDB16217.1"/>
    </source>
</evidence>
<dbReference type="InterPro" id="IPR004013">
    <property type="entry name" value="PHP_dom"/>
</dbReference>
<dbReference type="AlphaFoldDB" id="A0A1G6B6E4"/>
<dbReference type="GO" id="GO:0000105">
    <property type="term" value="P:L-histidine biosynthetic process"/>
    <property type="evidence" value="ECO:0007669"/>
    <property type="project" value="UniProtKB-UniRule"/>
</dbReference>